<dbReference type="EMBL" id="SMBH01000016">
    <property type="protein sequence ID" value="TCU11882.1"/>
    <property type="molecule type" value="Genomic_DNA"/>
</dbReference>
<accession>A0A4R3PV50</accession>
<protein>
    <submittedName>
        <fullName evidence="1">Uncharacterized protein</fullName>
    </submittedName>
</protein>
<reference evidence="1 2" key="1">
    <citation type="submission" date="2019-03" db="EMBL/GenBank/DDBJ databases">
        <title>Genomic Encyclopedia of Type Strains, Phase IV (KMG-V): Genome sequencing to study the core and pangenomes of soil and plant-associated prokaryotes.</title>
        <authorList>
            <person name="Whitman W."/>
        </authorList>
    </citation>
    <scope>NUCLEOTIDE SEQUENCE [LARGE SCALE GENOMIC DNA]</scope>
    <source>
        <strain evidence="1 2">Hc14</strain>
    </source>
</reference>
<evidence type="ECO:0000313" key="2">
    <source>
        <dbReference type="Proteomes" id="UP000294576"/>
    </source>
</evidence>
<dbReference type="AlphaFoldDB" id="A0A4R3PV50"/>
<name>A0A4R3PV50_RHISU</name>
<gene>
    <name evidence="1" type="ORF">EV132_11654</name>
</gene>
<dbReference type="Proteomes" id="UP000294576">
    <property type="component" value="Unassembled WGS sequence"/>
</dbReference>
<organism evidence="1 2">
    <name type="scientific">Rhizobium sullae</name>
    <name type="common">Rhizobium hedysari</name>
    <dbReference type="NCBI Taxonomy" id="50338"/>
    <lineage>
        <taxon>Bacteria</taxon>
        <taxon>Pseudomonadati</taxon>
        <taxon>Pseudomonadota</taxon>
        <taxon>Alphaproteobacteria</taxon>
        <taxon>Hyphomicrobiales</taxon>
        <taxon>Rhizobiaceae</taxon>
        <taxon>Rhizobium/Agrobacterium group</taxon>
        <taxon>Rhizobium</taxon>
    </lineage>
</organism>
<sequence>MSAAIAFRTGYFIMTTIALPLVTFAGFPAISDGAEIQAPVQEIMDATVENWSGDAAEWIDIFGPGKLDKLYSKDFAAKYGEALKHPAMEEAISPFDYDVIVNGQDACPLEGLTLTSQVAADGKEEVVASFRKMACADGPEAQTVSTVRFEMVTEDRKPLIDDIMMENAETKEKRLLKAEMVTIAKGE</sequence>
<comment type="caution">
    <text evidence="1">The sequence shown here is derived from an EMBL/GenBank/DDBJ whole genome shotgun (WGS) entry which is preliminary data.</text>
</comment>
<proteinExistence type="predicted"/>
<evidence type="ECO:0000313" key="1">
    <source>
        <dbReference type="EMBL" id="TCU11882.1"/>
    </source>
</evidence>